<dbReference type="PROSITE" id="PS50878">
    <property type="entry name" value="RT_POL"/>
    <property type="match status" value="1"/>
</dbReference>
<dbReference type="InterPro" id="IPR043128">
    <property type="entry name" value="Rev_trsase/Diguanyl_cyclase"/>
</dbReference>
<name>A0A1X7TC57_AMPQE</name>
<proteinExistence type="predicted"/>
<dbReference type="SUPFAM" id="SSF56672">
    <property type="entry name" value="DNA/RNA polymerases"/>
    <property type="match status" value="1"/>
</dbReference>
<dbReference type="InterPro" id="IPR053134">
    <property type="entry name" value="RNA-dir_DNA_polymerase"/>
</dbReference>
<dbReference type="PANTHER" id="PTHR24559:SF454">
    <property type="entry name" value="RIBONUCLEASE H"/>
    <property type="match status" value="1"/>
</dbReference>
<keyword evidence="5" id="KW-0255">Endonuclease</keyword>
<dbReference type="GO" id="GO:0004519">
    <property type="term" value="F:endonuclease activity"/>
    <property type="evidence" value="ECO:0007669"/>
    <property type="project" value="UniProtKB-KW"/>
</dbReference>
<evidence type="ECO:0000259" key="8">
    <source>
        <dbReference type="PROSITE" id="PS50878"/>
    </source>
</evidence>
<dbReference type="AlphaFoldDB" id="A0A1X7TC57"/>
<dbReference type="GO" id="GO:0003964">
    <property type="term" value="F:RNA-directed DNA polymerase activity"/>
    <property type="evidence" value="ECO:0007669"/>
    <property type="project" value="UniProtKB-KW"/>
</dbReference>
<evidence type="ECO:0000313" key="9">
    <source>
        <dbReference type="EnsemblMetazoa" id="Aqu2.1.12142_001"/>
    </source>
</evidence>
<sequence length="333" mass="37883">MSHSAGGSPTARPPPHSSFIDAHITTVTVKLPPFWHNDSEMWFTQIDSHFATKRITSQKTKFDHMFATLAPEYATENSYAHTRIHDLTTLNPLLFYSNLFSSLLLDFPEITRLFVTTPFKHDVVHHIETVGSPIVSRTRQLPPKRLSIAQSEIDHMLELGIIQISSSTWSSALHMVPKKTGNWRPCGDYRALNRVTIPDRYPIPHIQDFSSTLHGTTIFSKLDLIRADHQIPVATANIHKTAITTPFGLLEFTHMPFGLRNAAQAFQRFIERVLHGLTFTYAYIDDVLVASTNEKEHKKHLTLVFKRFRYYGVVINPNKCELGKPSLEFLGTL</sequence>
<keyword evidence="6" id="KW-0378">Hydrolase</keyword>
<dbReference type="Pfam" id="PF00078">
    <property type="entry name" value="RVT_1"/>
    <property type="match status" value="1"/>
</dbReference>
<keyword evidence="7" id="KW-0695">RNA-directed DNA polymerase</keyword>
<dbReference type="Gene3D" id="3.10.10.10">
    <property type="entry name" value="HIV Type 1 Reverse Transcriptase, subunit A, domain 1"/>
    <property type="match status" value="1"/>
</dbReference>
<dbReference type="GO" id="GO:0008233">
    <property type="term" value="F:peptidase activity"/>
    <property type="evidence" value="ECO:0007669"/>
    <property type="project" value="UniProtKB-KW"/>
</dbReference>
<dbReference type="InterPro" id="IPR000477">
    <property type="entry name" value="RT_dom"/>
</dbReference>
<evidence type="ECO:0000256" key="3">
    <source>
        <dbReference type="ARBA" id="ARBA00022695"/>
    </source>
</evidence>
<dbReference type="EnsemblMetazoa" id="Aqu2.1.12142_001">
    <property type="protein sequence ID" value="Aqu2.1.12142_001"/>
    <property type="gene ID" value="Aqu2.1.12142"/>
</dbReference>
<dbReference type="FunFam" id="3.10.10.10:FF:000007">
    <property type="entry name" value="Retrovirus-related Pol polyprotein from transposon 17.6-like Protein"/>
    <property type="match status" value="1"/>
</dbReference>
<dbReference type="PANTHER" id="PTHR24559">
    <property type="entry name" value="TRANSPOSON TY3-I GAG-POL POLYPROTEIN"/>
    <property type="match status" value="1"/>
</dbReference>
<dbReference type="OMA" id="CEFGANS"/>
<keyword evidence="4" id="KW-0540">Nuclease</keyword>
<protein>
    <recommendedName>
        <fullName evidence="8">Reverse transcriptase domain-containing protein</fullName>
    </recommendedName>
</protein>
<organism evidence="9">
    <name type="scientific">Amphimedon queenslandica</name>
    <name type="common">Sponge</name>
    <dbReference type="NCBI Taxonomy" id="400682"/>
    <lineage>
        <taxon>Eukaryota</taxon>
        <taxon>Metazoa</taxon>
        <taxon>Porifera</taxon>
        <taxon>Demospongiae</taxon>
        <taxon>Heteroscleromorpha</taxon>
        <taxon>Haplosclerida</taxon>
        <taxon>Niphatidae</taxon>
        <taxon>Amphimedon</taxon>
    </lineage>
</organism>
<dbReference type="InParanoid" id="A0A1X7TC57"/>
<dbReference type="eggNOG" id="KOG0017">
    <property type="taxonomic scope" value="Eukaryota"/>
</dbReference>
<dbReference type="Pfam" id="PF23055">
    <property type="entry name" value="DUF7041"/>
    <property type="match status" value="1"/>
</dbReference>
<dbReference type="InterPro" id="IPR043502">
    <property type="entry name" value="DNA/RNA_pol_sf"/>
</dbReference>
<keyword evidence="2" id="KW-0808">Transferase</keyword>
<evidence type="ECO:0000256" key="5">
    <source>
        <dbReference type="ARBA" id="ARBA00022759"/>
    </source>
</evidence>
<dbReference type="Gene3D" id="3.30.70.270">
    <property type="match status" value="1"/>
</dbReference>
<dbReference type="OrthoDB" id="6148559at2759"/>
<dbReference type="InterPro" id="IPR055469">
    <property type="entry name" value="DUF7041"/>
</dbReference>
<keyword evidence="3" id="KW-0548">Nucleotidyltransferase</keyword>
<dbReference type="GO" id="GO:0006508">
    <property type="term" value="P:proteolysis"/>
    <property type="evidence" value="ECO:0007669"/>
    <property type="project" value="UniProtKB-KW"/>
</dbReference>
<evidence type="ECO:0000256" key="6">
    <source>
        <dbReference type="ARBA" id="ARBA00022801"/>
    </source>
</evidence>
<evidence type="ECO:0000256" key="1">
    <source>
        <dbReference type="ARBA" id="ARBA00022670"/>
    </source>
</evidence>
<evidence type="ECO:0000256" key="4">
    <source>
        <dbReference type="ARBA" id="ARBA00022722"/>
    </source>
</evidence>
<reference evidence="9" key="1">
    <citation type="submission" date="2017-05" db="UniProtKB">
        <authorList>
            <consortium name="EnsemblMetazoa"/>
        </authorList>
    </citation>
    <scope>IDENTIFICATION</scope>
</reference>
<keyword evidence="1" id="KW-0645">Protease</keyword>
<accession>A0A1X7TC57</accession>
<evidence type="ECO:0000256" key="7">
    <source>
        <dbReference type="ARBA" id="ARBA00022918"/>
    </source>
</evidence>
<evidence type="ECO:0000256" key="2">
    <source>
        <dbReference type="ARBA" id="ARBA00022679"/>
    </source>
</evidence>
<dbReference type="CDD" id="cd01647">
    <property type="entry name" value="RT_LTR"/>
    <property type="match status" value="1"/>
</dbReference>
<feature type="domain" description="Reverse transcriptase" evidence="8">
    <location>
        <begin position="157"/>
        <end position="333"/>
    </location>
</feature>